<keyword evidence="1" id="KW-0812">Transmembrane</keyword>
<evidence type="ECO:0000313" key="2">
    <source>
        <dbReference type="EMBL" id="OAX35375.1"/>
    </source>
</evidence>
<keyword evidence="1" id="KW-1133">Transmembrane helix</keyword>
<protein>
    <submittedName>
        <fullName evidence="2">Uncharacterized protein</fullName>
    </submittedName>
</protein>
<evidence type="ECO:0000256" key="1">
    <source>
        <dbReference type="SAM" id="Phobius"/>
    </source>
</evidence>
<reference evidence="2 3" key="1">
    <citation type="submission" date="2016-06" db="EMBL/GenBank/DDBJ databases">
        <title>Comparative genomics of the ectomycorrhizal sister species Rhizopogon vinicolor and Rhizopogon vesiculosus (Basidiomycota: Boletales) reveals a divergence of the mating type B locus.</title>
        <authorList>
            <consortium name="DOE Joint Genome Institute"/>
            <person name="Mujic A.B."/>
            <person name="Kuo A."/>
            <person name="Tritt A."/>
            <person name="Lipzen A."/>
            <person name="Chen C."/>
            <person name="Johnson J."/>
            <person name="Sharma A."/>
            <person name="Barry K."/>
            <person name="Grigoriev I.V."/>
            <person name="Spatafora J.W."/>
        </authorList>
    </citation>
    <scope>NUCLEOTIDE SEQUENCE [LARGE SCALE GENOMIC DNA]</scope>
    <source>
        <strain evidence="2 3">AM-OR11-026</strain>
    </source>
</reference>
<name>A0A1B7MRY6_9AGAM</name>
<organism evidence="2 3">
    <name type="scientific">Rhizopogon vinicolor AM-OR11-026</name>
    <dbReference type="NCBI Taxonomy" id="1314800"/>
    <lineage>
        <taxon>Eukaryota</taxon>
        <taxon>Fungi</taxon>
        <taxon>Dikarya</taxon>
        <taxon>Basidiomycota</taxon>
        <taxon>Agaricomycotina</taxon>
        <taxon>Agaricomycetes</taxon>
        <taxon>Agaricomycetidae</taxon>
        <taxon>Boletales</taxon>
        <taxon>Suillineae</taxon>
        <taxon>Rhizopogonaceae</taxon>
        <taxon>Rhizopogon</taxon>
    </lineage>
</organism>
<feature type="non-terminal residue" evidence="2">
    <location>
        <position position="1"/>
    </location>
</feature>
<sequence length="80" mass="8833">STASQPCQTDWQNSRELSPQLILYHHTQTMRFSFLVIIVALTASMSVSACSGYEHTCHHKSDCCGALHCINSYCTVDVPA</sequence>
<accession>A0A1B7MRY6</accession>
<evidence type="ECO:0000313" key="3">
    <source>
        <dbReference type="Proteomes" id="UP000092154"/>
    </source>
</evidence>
<dbReference type="AlphaFoldDB" id="A0A1B7MRY6"/>
<proteinExistence type="predicted"/>
<keyword evidence="1" id="KW-0472">Membrane</keyword>
<dbReference type="Proteomes" id="UP000092154">
    <property type="component" value="Unassembled WGS sequence"/>
</dbReference>
<keyword evidence="3" id="KW-1185">Reference proteome</keyword>
<dbReference type="EMBL" id="KV448506">
    <property type="protein sequence ID" value="OAX35375.1"/>
    <property type="molecule type" value="Genomic_DNA"/>
</dbReference>
<dbReference type="OrthoDB" id="2691533at2759"/>
<dbReference type="InParanoid" id="A0A1B7MRY6"/>
<gene>
    <name evidence="2" type="ORF">K503DRAFT_773545</name>
</gene>
<feature type="transmembrane region" description="Helical" evidence="1">
    <location>
        <begin position="32"/>
        <end position="53"/>
    </location>
</feature>